<feature type="transmembrane region" description="Helical" evidence="1">
    <location>
        <begin position="13"/>
        <end position="36"/>
    </location>
</feature>
<organism evidence="2 3">
    <name type="scientific">Candidatus Carsonella ruddii</name>
    <name type="common">Diaphorina cf. continua</name>
    <dbReference type="NCBI Taxonomy" id="2661587"/>
    <lineage>
        <taxon>Bacteria</taxon>
        <taxon>Pseudomonadati</taxon>
        <taxon>Pseudomonadota</taxon>
        <taxon>Gammaproteobacteria</taxon>
        <taxon>Oceanospirillales</taxon>
        <taxon>Halomonadaceae</taxon>
        <taxon>Zymobacter group</taxon>
        <taxon>Candidatus Carsonella</taxon>
    </lineage>
</organism>
<evidence type="ECO:0000313" key="3">
    <source>
        <dbReference type="Proteomes" id="UP000595596"/>
    </source>
</evidence>
<protein>
    <submittedName>
        <fullName evidence="2">Uncharacterized protein</fullName>
    </submittedName>
</protein>
<dbReference type="Proteomes" id="UP000595596">
    <property type="component" value="Chromosome"/>
</dbReference>
<keyword evidence="3" id="KW-1185">Reference proteome</keyword>
<dbReference type="AlphaFoldDB" id="A0A7R6W066"/>
<proteinExistence type="predicted"/>
<dbReference type="RefSeq" id="WP_201329453.1">
    <property type="nucleotide sequence ID" value="NZ_AP023214.1"/>
</dbReference>
<evidence type="ECO:0000256" key="1">
    <source>
        <dbReference type="SAM" id="Phobius"/>
    </source>
</evidence>
<dbReference type="EMBL" id="AP023214">
    <property type="protein sequence ID" value="BCG49362.1"/>
    <property type="molecule type" value="Genomic_DNA"/>
</dbReference>
<keyword evidence="1" id="KW-0472">Membrane</keyword>
<gene>
    <name evidence="2" type="ORF">CRDco_1375</name>
</gene>
<dbReference type="KEGG" id="crr:CRDco_1375"/>
<evidence type="ECO:0000313" key="2">
    <source>
        <dbReference type="EMBL" id="BCG49362.1"/>
    </source>
</evidence>
<reference evidence="2 3" key="1">
    <citation type="journal article" date="2020" name="Genome Biol. Evol.">
        <title>Comparative Genomics Underlines Multiple Roles of Profftella, an Obligate Symbiont of Psyllids: Providing Toxins, Vitamins, and Carotenoids.</title>
        <authorList>
            <person name="Nakabachi A."/>
            <person name="Piel J."/>
            <person name="Malenovsky I."/>
            <person name="Hirose Y."/>
        </authorList>
    </citation>
    <scope>NUCLEOTIDE SEQUENCE [LARGE SCALE GENOMIC DNA]</scope>
    <source>
        <strain evidence="2 3">Dco</strain>
    </source>
</reference>
<sequence>MNFISKCLYKKKYFIFNFYFFNFFFIILNFNFKFLICKKNIIFKNKLFCIFSKIIKKKYYIYAIY</sequence>
<name>A0A7R6W066_CARRU</name>
<accession>A0A7R6W066</accession>
<keyword evidence="1" id="KW-0812">Transmembrane</keyword>
<keyword evidence="1" id="KW-1133">Transmembrane helix</keyword>